<gene>
    <name evidence="2" type="ORF">B296_00040709</name>
</gene>
<dbReference type="Proteomes" id="UP000287651">
    <property type="component" value="Unassembled WGS sequence"/>
</dbReference>
<evidence type="ECO:0000256" key="1">
    <source>
        <dbReference type="SAM" id="Phobius"/>
    </source>
</evidence>
<keyword evidence="1" id="KW-0472">Membrane</keyword>
<keyword evidence="1" id="KW-0812">Transmembrane</keyword>
<evidence type="ECO:0000313" key="3">
    <source>
        <dbReference type="Proteomes" id="UP000287651"/>
    </source>
</evidence>
<dbReference type="AlphaFoldDB" id="A0A426XU07"/>
<protein>
    <submittedName>
        <fullName evidence="2">Uncharacterized protein</fullName>
    </submittedName>
</protein>
<organism evidence="2 3">
    <name type="scientific">Ensete ventricosum</name>
    <name type="common">Abyssinian banana</name>
    <name type="synonym">Musa ensete</name>
    <dbReference type="NCBI Taxonomy" id="4639"/>
    <lineage>
        <taxon>Eukaryota</taxon>
        <taxon>Viridiplantae</taxon>
        <taxon>Streptophyta</taxon>
        <taxon>Embryophyta</taxon>
        <taxon>Tracheophyta</taxon>
        <taxon>Spermatophyta</taxon>
        <taxon>Magnoliopsida</taxon>
        <taxon>Liliopsida</taxon>
        <taxon>Zingiberales</taxon>
        <taxon>Musaceae</taxon>
        <taxon>Ensete</taxon>
    </lineage>
</organism>
<reference evidence="2 3" key="1">
    <citation type="journal article" date="2014" name="Agronomy (Basel)">
        <title>A Draft Genome Sequence for Ensete ventricosum, the Drought-Tolerant Tree Against Hunger.</title>
        <authorList>
            <person name="Harrison J."/>
            <person name="Moore K.A."/>
            <person name="Paszkiewicz K."/>
            <person name="Jones T."/>
            <person name="Grant M."/>
            <person name="Ambacheew D."/>
            <person name="Muzemil S."/>
            <person name="Studholme D.J."/>
        </authorList>
    </citation>
    <scope>NUCLEOTIDE SEQUENCE [LARGE SCALE GENOMIC DNA]</scope>
</reference>
<sequence>MTEGSVSDPSNVEIAAEGRKECARDQCYRLFNRQRSIHQIIGGGKGTLSAVVDPFKLQSSQCLLPCYCHSRSIQQLFCLQVVVILWLLSVVGSFFTFFTLAYIGMLFFHSS</sequence>
<proteinExistence type="predicted"/>
<accession>A0A426XU07</accession>
<name>A0A426XU07_ENSVE</name>
<dbReference type="EMBL" id="AMZH03017592">
    <property type="protein sequence ID" value="RRT42771.1"/>
    <property type="molecule type" value="Genomic_DNA"/>
</dbReference>
<evidence type="ECO:0000313" key="2">
    <source>
        <dbReference type="EMBL" id="RRT42771.1"/>
    </source>
</evidence>
<feature type="transmembrane region" description="Helical" evidence="1">
    <location>
        <begin position="81"/>
        <end position="108"/>
    </location>
</feature>
<comment type="caution">
    <text evidence="2">The sequence shown here is derived from an EMBL/GenBank/DDBJ whole genome shotgun (WGS) entry which is preliminary data.</text>
</comment>
<keyword evidence="1" id="KW-1133">Transmembrane helix</keyword>